<dbReference type="EMBL" id="MVGC01000024">
    <property type="protein sequence ID" value="RJE26335.1"/>
    <property type="molecule type" value="Genomic_DNA"/>
</dbReference>
<reference evidence="3" key="1">
    <citation type="submission" date="2017-02" db="EMBL/GenBank/DDBJ databases">
        <authorList>
            <person name="Tafer H."/>
            <person name="Lopandic K."/>
        </authorList>
    </citation>
    <scope>NUCLEOTIDE SEQUENCE [LARGE SCALE GENOMIC DNA]</scope>
    <source>
        <strain evidence="3">CBS 366.77</strain>
    </source>
</reference>
<sequence length="165" mass="18092">MDISVNAEQPSETTYFRQASKSTSFHPCSSRTRLLPGACTRLRPPGPDCDRAWTLPCTIYGSWTTGKSDHEKPSNMPRRPIKRILAKAQYVREQQQRQQQENQLATLPLDPHNGASSGTNPAEGLGNLTSDRSAFSPSGGVPVLGTGFQRNSGHLLLHCRYSTLG</sequence>
<proteinExistence type="predicted"/>
<evidence type="ECO:0000313" key="2">
    <source>
        <dbReference type="EMBL" id="RJE26335.1"/>
    </source>
</evidence>
<evidence type="ECO:0000256" key="1">
    <source>
        <dbReference type="SAM" id="MobiDB-lite"/>
    </source>
</evidence>
<keyword evidence="3" id="KW-1185">Reference proteome</keyword>
<comment type="caution">
    <text evidence="2">The sequence shown here is derived from an EMBL/GenBank/DDBJ whole genome shotgun (WGS) entry which is preliminary data.</text>
</comment>
<dbReference type="Proteomes" id="UP000266188">
    <property type="component" value="Unassembled WGS sequence"/>
</dbReference>
<protein>
    <submittedName>
        <fullName evidence="2">Uncharacterized protein</fullName>
    </submittedName>
</protein>
<dbReference type="AlphaFoldDB" id="A0A3A3A8P5"/>
<gene>
    <name evidence="2" type="ORF">PHISCL_01308</name>
</gene>
<feature type="region of interest" description="Disordered" evidence="1">
    <location>
        <begin position="107"/>
        <end position="134"/>
    </location>
</feature>
<name>A0A3A3A8P5_9EURO</name>
<accession>A0A3A3A8P5</accession>
<organism evidence="2 3">
    <name type="scientific">Aspergillus sclerotialis</name>
    <dbReference type="NCBI Taxonomy" id="2070753"/>
    <lineage>
        <taxon>Eukaryota</taxon>
        <taxon>Fungi</taxon>
        <taxon>Dikarya</taxon>
        <taxon>Ascomycota</taxon>
        <taxon>Pezizomycotina</taxon>
        <taxon>Eurotiomycetes</taxon>
        <taxon>Eurotiomycetidae</taxon>
        <taxon>Eurotiales</taxon>
        <taxon>Aspergillaceae</taxon>
        <taxon>Aspergillus</taxon>
        <taxon>Aspergillus subgen. Polypaecilum</taxon>
    </lineage>
</organism>
<evidence type="ECO:0000313" key="3">
    <source>
        <dbReference type="Proteomes" id="UP000266188"/>
    </source>
</evidence>